<feature type="domain" description="BRCT" evidence="5">
    <location>
        <begin position="947"/>
        <end position="1011"/>
    </location>
</feature>
<organism evidence="6 7">
    <name type="scientific">Perilla frutescens var. hirtella</name>
    <name type="common">Perilla citriodora</name>
    <name type="synonym">Perilla setoyensis</name>
    <dbReference type="NCBI Taxonomy" id="608512"/>
    <lineage>
        <taxon>Eukaryota</taxon>
        <taxon>Viridiplantae</taxon>
        <taxon>Streptophyta</taxon>
        <taxon>Embryophyta</taxon>
        <taxon>Tracheophyta</taxon>
        <taxon>Spermatophyta</taxon>
        <taxon>Magnoliopsida</taxon>
        <taxon>eudicotyledons</taxon>
        <taxon>Gunneridae</taxon>
        <taxon>Pentapetalae</taxon>
        <taxon>asterids</taxon>
        <taxon>lamiids</taxon>
        <taxon>Lamiales</taxon>
        <taxon>Lamiaceae</taxon>
        <taxon>Nepetoideae</taxon>
        <taxon>Elsholtzieae</taxon>
        <taxon>Perilla</taxon>
    </lineage>
</organism>
<keyword evidence="2" id="KW-0227">DNA damage</keyword>
<dbReference type="CDD" id="cd18432">
    <property type="entry name" value="BRCT_PAXIP1_rpt6_like"/>
    <property type="match status" value="1"/>
</dbReference>
<feature type="compositionally biased region" description="Low complexity" evidence="4">
    <location>
        <begin position="228"/>
        <end position="244"/>
    </location>
</feature>
<keyword evidence="7" id="KW-1185">Reference proteome</keyword>
<name>A0AAD4JH08_PERFH</name>
<accession>A0AAD4JH08</accession>
<dbReference type="InterPro" id="IPR036420">
    <property type="entry name" value="BRCT_dom_sf"/>
</dbReference>
<dbReference type="SUPFAM" id="SSF52113">
    <property type="entry name" value="BRCT domain"/>
    <property type="match status" value="1"/>
</dbReference>
<evidence type="ECO:0000256" key="3">
    <source>
        <dbReference type="ARBA" id="ARBA00023242"/>
    </source>
</evidence>
<feature type="region of interest" description="Disordered" evidence="4">
    <location>
        <begin position="1"/>
        <end position="28"/>
    </location>
</feature>
<dbReference type="GO" id="GO:0005634">
    <property type="term" value="C:nucleus"/>
    <property type="evidence" value="ECO:0007669"/>
    <property type="project" value="UniProtKB-SubCell"/>
</dbReference>
<sequence length="1152" mass="127405">MGTAEGDERRHHGNSNQKKSNVDSRDAANQQIDCQFSPGGTLEGDEADGFFNILNMMPFDDTYLFEGAFETQMVNLAGETQAVDLDGETEMVDLTEETQMDDLAEETQMVDLAGETQMVDLYEETQVADLDGETQVLDEFNAEIGDVTECGRTNKPDATCETPRSSGDDFSKIDGSVSVGPENKVDKEQPKEESSWRGFTSLRAASIRASGLAALARGTSRDLSATGSDKSSLEQQSSELDSSSLVGHVSKSGKKSDEEFLENGCNDESERNSNKYKIGSTAVRKLFREDQDTEVGTSETEINQTDDNLDTRELLASESSLAGLSYANSQEPGELSQARALEVVDKFLDLSFMEYDEGVGKRVQNVKTPKVISAAKGARDLAKRSTLQHTVGECEVYDWDDAREDDGGGEFFLKKKDFFFDNKCPKQRCLTEPRKSKSVRDSVDKVKQCTKKLGNLLYSDSGLHKLRSKRKPLHSGEEELQKNLMKNLDERLHEVSGPEFSDNGADKDIPDIRNIGPDTQMAVEAMGDLCFEVHLADSNNSGDKDVHSMGKAAKQNKLRNRTAHSEEHLPYSTSVGVVTRQAKRTKRISTRNSSGSSLSPNQCQITKKTHDRVLGEAEQRRLSGVNVSTYHGTESTGQRSEKCYMEDQLDFSVPVAHRTPKSTKLNCSKVAASSVNATDAIKDPVSAHACRIRTAARHKNAVTMTIEEVKKVGLTRLNQSNKTRVGIPSTFDNKVVGNLQGKRSRQETLVDTLHSERLRTSSEVAVSIPINTDKDHSNHPSLCLDSKSRKIISRKTVDARNSRNDAALCNSGRLNEKSILDNAVDTSTSKQGDDKSYDEASAEGAERNGRREVTPRCRNSSSTCATPATRTTPGNNVSPICMGDEYLKQSCRKNLSAFSLMREIDNLHTGSPGPNCGMRESRKRKDITAIRVLFSQHLDVDVLKQQKKILARLGGAVASSMLDATHFVADEFVRTRNMLEAIAFGKPVVTRLWIESCGQASCLIDEKNYILRDAKKEKEFGFCLPVSLARARQHPLLQGQKVFVTPNTKPGKDILANLVKAVHGSPVERLGRSAFKDKLPDDLLILSCEDDYEACVPFLEKGGAIYSSELLLNGIVKQKLEYERHHLFADHVKRTRSTMWLKKRNKFLPVAK</sequence>
<reference evidence="6 7" key="1">
    <citation type="journal article" date="2021" name="Nat. Commun.">
        <title>Incipient diploidization of the medicinal plant Perilla within 10,000 years.</title>
        <authorList>
            <person name="Zhang Y."/>
            <person name="Shen Q."/>
            <person name="Leng L."/>
            <person name="Zhang D."/>
            <person name="Chen S."/>
            <person name="Shi Y."/>
            <person name="Ning Z."/>
            <person name="Chen S."/>
        </authorList>
    </citation>
    <scope>NUCLEOTIDE SEQUENCE [LARGE SCALE GENOMIC DNA]</scope>
    <source>
        <strain evidence="7">cv. PC099</strain>
    </source>
</reference>
<dbReference type="SMART" id="SM00292">
    <property type="entry name" value="BRCT"/>
    <property type="match status" value="2"/>
</dbReference>
<dbReference type="Proteomes" id="UP001190926">
    <property type="component" value="Unassembled WGS sequence"/>
</dbReference>
<evidence type="ECO:0000259" key="5">
    <source>
        <dbReference type="PROSITE" id="PS50172"/>
    </source>
</evidence>
<evidence type="ECO:0000256" key="4">
    <source>
        <dbReference type="SAM" id="MobiDB-lite"/>
    </source>
</evidence>
<dbReference type="PANTHER" id="PTHR23196">
    <property type="entry name" value="PAX TRANSCRIPTION ACTIVATION DOMAIN INTERACTING PROTEIN"/>
    <property type="match status" value="1"/>
</dbReference>
<comment type="caution">
    <text evidence="6">The sequence shown here is derived from an EMBL/GenBank/DDBJ whole genome shotgun (WGS) entry which is preliminary data.</text>
</comment>
<feature type="compositionally biased region" description="Basic and acidic residues" evidence="4">
    <location>
        <begin position="831"/>
        <end position="855"/>
    </location>
</feature>
<comment type="subcellular location">
    <subcellularLocation>
        <location evidence="1">Nucleus</location>
    </subcellularLocation>
</comment>
<dbReference type="AlphaFoldDB" id="A0AAD4JH08"/>
<dbReference type="CDD" id="cd17744">
    <property type="entry name" value="BRCT_MDC1_rpt1"/>
    <property type="match status" value="1"/>
</dbReference>
<dbReference type="Pfam" id="PF16589">
    <property type="entry name" value="BRCT_2"/>
    <property type="match status" value="1"/>
</dbReference>
<feature type="region of interest" description="Disordered" evidence="4">
    <location>
        <begin position="576"/>
        <end position="605"/>
    </location>
</feature>
<dbReference type="PANTHER" id="PTHR23196:SF1">
    <property type="entry name" value="PAX-INTERACTING PROTEIN 1"/>
    <property type="match status" value="1"/>
</dbReference>
<dbReference type="Pfam" id="PF16770">
    <property type="entry name" value="RTT107_BRCT_5"/>
    <property type="match status" value="1"/>
</dbReference>
<dbReference type="InterPro" id="IPR001357">
    <property type="entry name" value="BRCT_dom"/>
</dbReference>
<gene>
    <name evidence="6" type="ORF">C2S53_000511</name>
</gene>
<evidence type="ECO:0000256" key="1">
    <source>
        <dbReference type="ARBA" id="ARBA00004123"/>
    </source>
</evidence>
<keyword evidence="3" id="KW-0539">Nucleus</keyword>
<dbReference type="EMBL" id="SDAM02000062">
    <property type="protein sequence ID" value="KAH6832968.1"/>
    <property type="molecule type" value="Genomic_DNA"/>
</dbReference>
<feature type="compositionally biased region" description="Basic and acidic residues" evidence="4">
    <location>
        <begin position="183"/>
        <end position="195"/>
    </location>
</feature>
<feature type="region of interest" description="Disordered" evidence="4">
    <location>
        <begin position="820"/>
        <end position="877"/>
    </location>
</feature>
<evidence type="ECO:0000256" key="2">
    <source>
        <dbReference type="ARBA" id="ARBA00022763"/>
    </source>
</evidence>
<proteinExistence type="predicted"/>
<feature type="region of interest" description="Disordered" evidence="4">
    <location>
        <begin position="152"/>
        <end position="197"/>
    </location>
</feature>
<evidence type="ECO:0000313" key="6">
    <source>
        <dbReference type="EMBL" id="KAH6832968.1"/>
    </source>
</evidence>
<dbReference type="Gene3D" id="3.40.50.10190">
    <property type="entry name" value="BRCT domain"/>
    <property type="match status" value="2"/>
</dbReference>
<dbReference type="GO" id="GO:0006974">
    <property type="term" value="P:DNA damage response"/>
    <property type="evidence" value="ECO:0007669"/>
    <property type="project" value="UniProtKB-KW"/>
</dbReference>
<dbReference type="InterPro" id="IPR051579">
    <property type="entry name" value="DDR_Transcriptional_Reg"/>
</dbReference>
<feature type="compositionally biased region" description="Basic and acidic residues" evidence="4">
    <location>
        <begin position="1"/>
        <end position="10"/>
    </location>
</feature>
<dbReference type="PROSITE" id="PS50172">
    <property type="entry name" value="BRCT"/>
    <property type="match status" value="1"/>
</dbReference>
<evidence type="ECO:0000313" key="7">
    <source>
        <dbReference type="Proteomes" id="UP001190926"/>
    </source>
</evidence>
<feature type="compositionally biased region" description="Polar residues" evidence="4">
    <location>
        <begin position="857"/>
        <end position="877"/>
    </location>
</feature>
<feature type="compositionally biased region" description="Polar residues" evidence="4">
    <location>
        <begin position="590"/>
        <end position="605"/>
    </location>
</feature>
<protein>
    <submittedName>
        <fullName evidence="6">BRCT domain-containing DNA repair protein</fullName>
    </submittedName>
</protein>
<feature type="region of interest" description="Disordered" evidence="4">
    <location>
        <begin position="218"/>
        <end position="273"/>
    </location>
</feature>